<dbReference type="KEGG" id="dpp:DICPUDRAFT_153390"/>
<reference evidence="3" key="1">
    <citation type="journal article" date="2011" name="Genome Biol.">
        <title>Comparative genomics of the social amoebae Dictyostelium discoideum and Dictyostelium purpureum.</title>
        <authorList>
            <consortium name="US DOE Joint Genome Institute (JGI-PGF)"/>
            <person name="Sucgang R."/>
            <person name="Kuo A."/>
            <person name="Tian X."/>
            <person name="Salerno W."/>
            <person name="Parikh A."/>
            <person name="Feasley C.L."/>
            <person name="Dalin E."/>
            <person name="Tu H."/>
            <person name="Huang E."/>
            <person name="Barry K."/>
            <person name="Lindquist E."/>
            <person name="Shapiro H."/>
            <person name="Bruce D."/>
            <person name="Schmutz J."/>
            <person name="Salamov A."/>
            <person name="Fey P."/>
            <person name="Gaudet P."/>
            <person name="Anjard C."/>
            <person name="Babu M.M."/>
            <person name="Basu S."/>
            <person name="Bushmanova Y."/>
            <person name="van der Wel H."/>
            <person name="Katoh-Kurasawa M."/>
            <person name="Dinh C."/>
            <person name="Coutinho P.M."/>
            <person name="Saito T."/>
            <person name="Elias M."/>
            <person name="Schaap P."/>
            <person name="Kay R.R."/>
            <person name="Henrissat B."/>
            <person name="Eichinger L."/>
            <person name="Rivero F."/>
            <person name="Putnam N.H."/>
            <person name="West C.M."/>
            <person name="Loomis W.F."/>
            <person name="Chisholm R.L."/>
            <person name="Shaulsky G."/>
            <person name="Strassmann J.E."/>
            <person name="Queller D.C."/>
            <person name="Kuspa A."/>
            <person name="Grigoriev I.V."/>
        </authorList>
    </citation>
    <scope>NUCLEOTIDE SEQUENCE [LARGE SCALE GENOMIC DNA]</scope>
    <source>
        <strain evidence="3">QSDP1</strain>
    </source>
</reference>
<keyword evidence="3" id="KW-1185">Reference proteome</keyword>
<name>F0ZNS5_DICPU</name>
<keyword evidence="1" id="KW-0175">Coiled coil</keyword>
<dbReference type="InParanoid" id="F0ZNS5"/>
<dbReference type="RefSeq" id="XP_003289065.1">
    <property type="nucleotide sequence ID" value="XM_003289017.1"/>
</dbReference>
<dbReference type="FunCoup" id="F0ZNS5">
    <property type="interactions" value="936"/>
</dbReference>
<protein>
    <submittedName>
        <fullName evidence="2">Uncharacterized protein</fullName>
    </submittedName>
</protein>
<evidence type="ECO:0000313" key="2">
    <source>
        <dbReference type="EMBL" id="EGC34391.1"/>
    </source>
</evidence>
<dbReference type="OMA" id="TIAVWIN"/>
<sequence>MQVITNNIIFKLILKHCWEFDENIQKEFFWCPLLNENVETIYSYTEEYNLISKPNPIYKWKINLMFVSKNFFRIIATSFPFQISSNSFYLHFKEELEDKENNNNNYEINLKLLNNRENCNNNNSNNNNNNNNINLFEENYQTINKIQKNYYYFKNIYEKMGVVRFKNLFKDVKQCQIEYTLDEAIELDMDIINNIGDRSTAFIFSFLFFGELEKIFEDTFRPISNSNLNIETIAVWINPNTSYRDHSFSTKALKIITYCKKTLKKLYILDQAHLTHFSYVLEDLFSVETLFLGATCHHTFGRPIFNLRDFNTIKEITFQSELEIEYFHYHMDGFSSRNPKIKHFNYNILAKNEFLGDLSKNLKELESLAFCTDNLELDFFQLTLPPNLVQLSIKIQDLDFTTTLYNNDSVENLAQFFKKNNSIKYLNFIFEKDAIINSIRMLKVLFNQALNSLECNIEYLSISYNGPLEPPEDLLKNVQDLLDSIGNNNSLKGILFYYGIDSKQDVLLFPDLIKNYEKDLLSPIDSSVYYKRLIN</sequence>
<evidence type="ECO:0000256" key="1">
    <source>
        <dbReference type="SAM" id="Coils"/>
    </source>
</evidence>
<dbReference type="GeneID" id="10499912"/>
<dbReference type="VEuPathDB" id="AmoebaDB:DICPUDRAFT_153390"/>
<proteinExistence type="predicted"/>
<accession>F0ZNS5</accession>
<organism evidence="2 3">
    <name type="scientific">Dictyostelium purpureum</name>
    <name type="common">Slime mold</name>
    <dbReference type="NCBI Taxonomy" id="5786"/>
    <lineage>
        <taxon>Eukaryota</taxon>
        <taxon>Amoebozoa</taxon>
        <taxon>Evosea</taxon>
        <taxon>Eumycetozoa</taxon>
        <taxon>Dictyostelia</taxon>
        <taxon>Dictyosteliales</taxon>
        <taxon>Dictyosteliaceae</taxon>
        <taxon>Dictyostelium</taxon>
    </lineage>
</organism>
<feature type="coiled-coil region" evidence="1">
    <location>
        <begin position="89"/>
        <end position="116"/>
    </location>
</feature>
<gene>
    <name evidence="2" type="ORF">DICPUDRAFT_153390</name>
</gene>
<evidence type="ECO:0000313" key="3">
    <source>
        <dbReference type="Proteomes" id="UP000001064"/>
    </source>
</evidence>
<dbReference type="EMBL" id="GL871099">
    <property type="protein sequence ID" value="EGC34391.1"/>
    <property type="molecule type" value="Genomic_DNA"/>
</dbReference>
<dbReference type="AlphaFoldDB" id="F0ZNS5"/>
<dbReference type="eggNOG" id="ENOG502RIJ5">
    <property type="taxonomic scope" value="Eukaryota"/>
</dbReference>
<dbReference type="Proteomes" id="UP000001064">
    <property type="component" value="Unassembled WGS sequence"/>
</dbReference>